<dbReference type="SUPFAM" id="SSF51556">
    <property type="entry name" value="Metallo-dependent hydrolases"/>
    <property type="match status" value="1"/>
</dbReference>
<dbReference type="InterPro" id="IPR033932">
    <property type="entry name" value="YtcJ-like"/>
</dbReference>
<dbReference type="Gene3D" id="3.20.20.140">
    <property type="entry name" value="Metal-dependent hydrolases"/>
    <property type="match status" value="1"/>
</dbReference>
<dbReference type="Proteomes" id="UP000235703">
    <property type="component" value="Unassembled WGS sequence"/>
</dbReference>
<dbReference type="CDD" id="cd01300">
    <property type="entry name" value="YtcJ_like"/>
    <property type="match status" value="1"/>
</dbReference>
<dbReference type="OrthoDB" id="3173428at2"/>
<evidence type="ECO:0000259" key="1">
    <source>
        <dbReference type="Pfam" id="PF07969"/>
    </source>
</evidence>
<dbReference type="Gene3D" id="3.10.310.70">
    <property type="match status" value="1"/>
</dbReference>
<comment type="caution">
    <text evidence="2">The sequence shown here is derived from an EMBL/GenBank/DDBJ whole genome shotgun (WGS) entry which is preliminary data.</text>
</comment>
<sequence>MLLDTIVTGNIITMDSARPRAKRMGIWNGQIVGFDDDLVGLSARDQEAFTDGSIIPGFIDGHTHLATTGMKLQGLDVSSERSVEAVLRCIAEAVTGIEPGEWVEVWGYDQRNIGRHLTPAEIDEAATQTPVVIRHVSSHACVLNTKAIDLLPGADLRAKVTEDGGLVFEKMQDLVRDLVEPYRLSKIEKAVEAAARLSLSEGVTTSIDAGVGTGLTSHSEIDVRGYFNLQQRDALGIRVQLMPCMDYLHPLKTHADDYATAALDLGLQQGFGGDQLWFGPAKMWFDGGMMARSSAFNEPYEGTDFKGELAEDKDVLQNRLIEAHLSGWDVAAHAIGDYAIDCAIEAFEEAQRLAPDKSRRHRIEHGALIREDHIPRLAKLSMSIGTQPCFVTFSGDDFRDIMGPARSQMLYRGRSLINAGVRLIGSTDRPLPGAPLVAMKALMDRKSATGQVVGEGENVTVVEALSAFTVNGAWAARREDRIGTLAAGKYADWTVLSEDLLEAVPETVGDAEVLATYVNGVRRY</sequence>
<dbReference type="InterPro" id="IPR013108">
    <property type="entry name" value="Amidohydro_3"/>
</dbReference>
<gene>
    <name evidence="2" type="ORF">CJ198_00050</name>
</gene>
<dbReference type="GO" id="GO:0016810">
    <property type="term" value="F:hydrolase activity, acting on carbon-nitrogen (but not peptide) bonds"/>
    <property type="evidence" value="ECO:0007669"/>
    <property type="project" value="InterPro"/>
</dbReference>
<dbReference type="Pfam" id="PF07969">
    <property type="entry name" value="Amidohydro_3"/>
    <property type="match status" value="1"/>
</dbReference>
<organism evidence="2 3">
    <name type="scientific">Brevibacterium luteolum</name>
    <dbReference type="NCBI Taxonomy" id="199591"/>
    <lineage>
        <taxon>Bacteria</taxon>
        <taxon>Bacillati</taxon>
        <taxon>Actinomycetota</taxon>
        <taxon>Actinomycetes</taxon>
        <taxon>Micrococcales</taxon>
        <taxon>Brevibacteriaceae</taxon>
        <taxon>Brevibacterium</taxon>
    </lineage>
</organism>
<dbReference type="SUPFAM" id="SSF51338">
    <property type="entry name" value="Composite domain of metallo-dependent hydrolases"/>
    <property type="match status" value="1"/>
</dbReference>
<keyword evidence="3" id="KW-1185">Reference proteome</keyword>
<dbReference type="InterPro" id="IPR032466">
    <property type="entry name" value="Metal_Hydrolase"/>
</dbReference>
<evidence type="ECO:0000313" key="3">
    <source>
        <dbReference type="Proteomes" id="UP000235703"/>
    </source>
</evidence>
<dbReference type="PANTHER" id="PTHR22642:SF2">
    <property type="entry name" value="PROTEIN LONG AFTER FAR-RED 3"/>
    <property type="match status" value="1"/>
</dbReference>
<protein>
    <submittedName>
        <fullName evidence="2">Amidohydrolase</fullName>
    </submittedName>
</protein>
<dbReference type="EMBL" id="PNFZ01000001">
    <property type="protein sequence ID" value="PMB98992.1"/>
    <property type="molecule type" value="Genomic_DNA"/>
</dbReference>
<accession>A0A2N6PJW9</accession>
<reference evidence="2 3" key="1">
    <citation type="submission" date="2017-09" db="EMBL/GenBank/DDBJ databases">
        <title>Bacterial strain isolated from the female urinary microbiota.</title>
        <authorList>
            <person name="Thomas-White K."/>
            <person name="Kumar N."/>
            <person name="Forster S."/>
            <person name="Putonti C."/>
            <person name="Lawley T."/>
            <person name="Wolfe A.J."/>
        </authorList>
    </citation>
    <scope>NUCLEOTIDE SEQUENCE [LARGE SCALE GENOMIC DNA]</scope>
    <source>
        <strain evidence="2 3">UMB0680</strain>
    </source>
</reference>
<name>A0A2N6PJW9_9MICO</name>
<dbReference type="AlphaFoldDB" id="A0A2N6PJW9"/>
<dbReference type="Gene3D" id="2.30.40.10">
    <property type="entry name" value="Urease, subunit C, domain 1"/>
    <property type="match status" value="1"/>
</dbReference>
<evidence type="ECO:0000313" key="2">
    <source>
        <dbReference type="EMBL" id="PMB98992.1"/>
    </source>
</evidence>
<feature type="domain" description="Amidohydrolase 3" evidence="1">
    <location>
        <begin position="53"/>
        <end position="522"/>
    </location>
</feature>
<keyword evidence="2" id="KW-0378">Hydrolase</keyword>
<dbReference type="RefSeq" id="WP_102159627.1">
    <property type="nucleotide sequence ID" value="NZ_PNFZ01000001.1"/>
</dbReference>
<dbReference type="InterPro" id="IPR011059">
    <property type="entry name" value="Metal-dep_hydrolase_composite"/>
</dbReference>
<dbReference type="PANTHER" id="PTHR22642">
    <property type="entry name" value="IMIDAZOLONEPROPIONASE"/>
    <property type="match status" value="1"/>
</dbReference>
<proteinExistence type="predicted"/>